<evidence type="ECO:0000313" key="12">
    <source>
        <dbReference type="EMBL" id="TGG91081.1"/>
    </source>
</evidence>
<dbReference type="SUPFAM" id="SSF54523">
    <property type="entry name" value="Pili subunits"/>
    <property type="match status" value="1"/>
</dbReference>
<dbReference type="InterPro" id="IPR045584">
    <property type="entry name" value="Pilin-like"/>
</dbReference>
<keyword evidence="4" id="KW-0488">Methylation</keyword>
<evidence type="ECO:0000256" key="8">
    <source>
        <dbReference type="ARBA" id="ARBA00023136"/>
    </source>
</evidence>
<evidence type="ECO:0000256" key="6">
    <source>
        <dbReference type="ARBA" id="ARBA00022692"/>
    </source>
</evidence>
<comment type="similarity">
    <text evidence="9">Belongs to the GSP H family.</text>
</comment>
<evidence type="ECO:0000259" key="11">
    <source>
        <dbReference type="Pfam" id="PF12019"/>
    </source>
</evidence>
<proteinExistence type="inferred from homology"/>
<keyword evidence="6" id="KW-0812">Transmembrane</keyword>
<evidence type="ECO:0000256" key="1">
    <source>
        <dbReference type="ARBA" id="ARBA00004377"/>
    </source>
</evidence>
<evidence type="ECO:0000256" key="4">
    <source>
        <dbReference type="ARBA" id="ARBA00022481"/>
    </source>
</evidence>
<dbReference type="Gene3D" id="3.55.40.10">
    <property type="entry name" value="minor pseudopilin epsh domain"/>
    <property type="match status" value="1"/>
</dbReference>
<reference evidence="12 13" key="1">
    <citation type="submission" date="2019-04" db="EMBL/GenBank/DDBJ databases">
        <title>Natronospirillum operosus gen. nov., sp. nov., a haloalkaliphilic satellite isolated from decaying biomass of laboratory culture of cyanobacterium Geitlerinema sp. and proposal of Natronospirillaceae fam. nov. and Saccharospirillaceae fam. nov.</title>
        <authorList>
            <person name="Kevbrin V."/>
            <person name="Boltyanskaya Y."/>
            <person name="Koziaeva V."/>
            <person name="Grouzdev D.S."/>
            <person name="Park M."/>
            <person name="Cho J."/>
        </authorList>
    </citation>
    <scope>NUCLEOTIDE SEQUENCE [LARGE SCALE GENOMIC DNA]</scope>
    <source>
        <strain evidence="12 13">G-116</strain>
    </source>
</reference>
<evidence type="ECO:0000256" key="3">
    <source>
        <dbReference type="ARBA" id="ARBA00022475"/>
    </source>
</evidence>
<organism evidence="12 13">
    <name type="scientific">Natronospirillum operosum</name>
    <dbReference type="NCBI Taxonomy" id="2759953"/>
    <lineage>
        <taxon>Bacteria</taxon>
        <taxon>Pseudomonadati</taxon>
        <taxon>Pseudomonadota</taxon>
        <taxon>Gammaproteobacteria</taxon>
        <taxon>Oceanospirillales</taxon>
        <taxon>Natronospirillaceae</taxon>
        <taxon>Natronospirillum</taxon>
    </lineage>
</organism>
<evidence type="ECO:0000256" key="2">
    <source>
        <dbReference type="ARBA" id="ARBA00021549"/>
    </source>
</evidence>
<dbReference type="Proteomes" id="UP000297475">
    <property type="component" value="Unassembled WGS sequence"/>
</dbReference>
<keyword evidence="5" id="KW-0997">Cell inner membrane</keyword>
<dbReference type="RefSeq" id="WP_135484503.1">
    <property type="nucleotide sequence ID" value="NZ_SRMF01000010.1"/>
</dbReference>
<dbReference type="InterPro" id="IPR022346">
    <property type="entry name" value="T2SS_GspH"/>
</dbReference>
<dbReference type="AlphaFoldDB" id="A0A4Z0WAT8"/>
<keyword evidence="8" id="KW-0472">Membrane</keyword>
<protein>
    <recommendedName>
        <fullName evidence="2">Type II secretion system protein H</fullName>
    </recommendedName>
    <alternativeName>
        <fullName evidence="10">General secretion pathway protein H</fullName>
    </alternativeName>
</protein>
<evidence type="ECO:0000256" key="9">
    <source>
        <dbReference type="ARBA" id="ARBA00025772"/>
    </source>
</evidence>
<gene>
    <name evidence="12" type="ORF">E4656_16945</name>
</gene>
<feature type="domain" description="General secretion pathway GspH" evidence="11">
    <location>
        <begin position="43"/>
        <end position="159"/>
    </location>
</feature>
<keyword evidence="13" id="KW-1185">Reference proteome</keyword>
<dbReference type="GO" id="GO:0015627">
    <property type="term" value="C:type II protein secretion system complex"/>
    <property type="evidence" value="ECO:0007669"/>
    <property type="project" value="InterPro"/>
</dbReference>
<keyword evidence="3" id="KW-1003">Cell membrane</keyword>
<dbReference type="GO" id="GO:0015628">
    <property type="term" value="P:protein secretion by the type II secretion system"/>
    <property type="evidence" value="ECO:0007669"/>
    <property type="project" value="InterPro"/>
</dbReference>
<evidence type="ECO:0000256" key="10">
    <source>
        <dbReference type="ARBA" id="ARBA00030775"/>
    </source>
</evidence>
<dbReference type="Pfam" id="PF12019">
    <property type="entry name" value="GspH"/>
    <property type="match status" value="1"/>
</dbReference>
<evidence type="ECO:0000313" key="13">
    <source>
        <dbReference type="Proteomes" id="UP000297475"/>
    </source>
</evidence>
<sequence length="174" mass="19233">MHRYHGFKLLELTFVLLLLGLLLNLGGQGLVGLVQTTQARATVHQIHTAFRLARQTAVEERQLTTLCVLDADNQCQADWQGTLTVFLDPDNTRRLTDPAQLVRQFELTAGVRLSTHPSIRAYHQYDLLGQPRGATGGHVRICPGGQLQEAARIIIGPGGRTRVEWPDNTDSTCS</sequence>
<name>A0A4Z0WAT8_9GAMM</name>
<comment type="caution">
    <text evidence="12">The sequence shown here is derived from an EMBL/GenBank/DDBJ whole genome shotgun (WGS) entry which is preliminary data.</text>
</comment>
<keyword evidence="7" id="KW-1133">Transmembrane helix</keyword>
<dbReference type="EMBL" id="SRMF01000010">
    <property type="protein sequence ID" value="TGG91081.1"/>
    <property type="molecule type" value="Genomic_DNA"/>
</dbReference>
<comment type="subcellular location">
    <subcellularLocation>
        <location evidence="1">Cell inner membrane</location>
        <topology evidence="1">Single-pass membrane protein</topology>
    </subcellularLocation>
</comment>
<evidence type="ECO:0000256" key="5">
    <source>
        <dbReference type="ARBA" id="ARBA00022519"/>
    </source>
</evidence>
<dbReference type="GO" id="GO:0005886">
    <property type="term" value="C:plasma membrane"/>
    <property type="evidence" value="ECO:0007669"/>
    <property type="project" value="UniProtKB-SubCell"/>
</dbReference>
<accession>A0A4Z0WAT8</accession>
<evidence type="ECO:0000256" key="7">
    <source>
        <dbReference type="ARBA" id="ARBA00022989"/>
    </source>
</evidence>
<dbReference type="OrthoDB" id="6886961at2"/>